<keyword evidence="3" id="KW-0410">Iron transport</keyword>
<dbReference type="GO" id="GO:0005524">
    <property type="term" value="F:ATP binding"/>
    <property type="evidence" value="ECO:0007669"/>
    <property type="project" value="UniProtKB-KW"/>
</dbReference>
<reference evidence="10" key="1">
    <citation type="submission" date="2020-10" db="EMBL/GenBank/DDBJ databases">
        <authorList>
            <person name="Gilroy R."/>
        </authorList>
    </citation>
    <scope>NUCLEOTIDE SEQUENCE</scope>
    <source>
        <strain evidence="10">7293</strain>
    </source>
</reference>
<dbReference type="PANTHER" id="PTHR42781:SF4">
    <property type="entry name" value="SPERMIDINE_PUTRESCINE IMPORT ATP-BINDING PROTEIN POTA"/>
    <property type="match status" value="1"/>
</dbReference>
<dbReference type="InterPro" id="IPR015853">
    <property type="entry name" value="ABC_transpr_FbpC"/>
</dbReference>
<dbReference type="Gene3D" id="3.40.50.300">
    <property type="entry name" value="P-loop containing nucleotide triphosphate hydrolases"/>
    <property type="match status" value="1"/>
</dbReference>
<dbReference type="EMBL" id="JADIMT010000051">
    <property type="protein sequence ID" value="MBO8436086.1"/>
    <property type="molecule type" value="Genomic_DNA"/>
</dbReference>
<reference evidence="10" key="2">
    <citation type="journal article" date="2021" name="PeerJ">
        <title>Extensive microbial diversity within the chicken gut microbiome revealed by metagenomics and culture.</title>
        <authorList>
            <person name="Gilroy R."/>
            <person name="Ravi A."/>
            <person name="Getino M."/>
            <person name="Pursley I."/>
            <person name="Horton D.L."/>
            <person name="Alikhan N.F."/>
            <person name="Baker D."/>
            <person name="Gharbi K."/>
            <person name="Hall N."/>
            <person name="Watson M."/>
            <person name="Adriaenssens E.M."/>
            <person name="Foster-Nyarko E."/>
            <person name="Jarju S."/>
            <person name="Secka A."/>
            <person name="Antonio M."/>
            <person name="Oren A."/>
            <person name="Chaudhuri R.R."/>
            <person name="La Ragione R."/>
            <person name="Hildebrand F."/>
            <person name="Pallen M.J."/>
        </authorList>
    </citation>
    <scope>NUCLEOTIDE SEQUENCE</scope>
    <source>
        <strain evidence="10">7293</strain>
    </source>
</reference>
<keyword evidence="1" id="KW-0813">Transport</keyword>
<evidence type="ECO:0000256" key="8">
    <source>
        <dbReference type="ARBA" id="ARBA00023136"/>
    </source>
</evidence>
<keyword evidence="8" id="KW-0472">Membrane</keyword>
<keyword evidence="2" id="KW-1003">Cell membrane</keyword>
<keyword evidence="6" id="KW-0408">Iron</keyword>
<dbReference type="GO" id="GO:0016887">
    <property type="term" value="F:ATP hydrolysis activity"/>
    <property type="evidence" value="ECO:0007669"/>
    <property type="project" value="InterPro"/>
</dbReference>
<dbReference type="CDD" id="cd03259">
    <property type="entry name" value="ABC_Carb_Solutes_like"/>
    <property type="match status" value="1"/>
</dbReference>
<dbReference type="PROSITE" id="PS00211">
    <property type="entry name" value="ABC_TRANSPORTER_1"/>
    <property type="match status" value="1"/>
</dbReference>
<dbReference type="GO" id="GO:0016020">
    <property type="term" value="C:membrane"/>
    <property type="evidence" value="ECO:0007669"/>
    <property type="project" value="InterPro"/>
</dbReference>
<dbReference type="SMART" id="SM00382">
    <property type="entry name" value="AAA"/>
    <property type="match status" value="1"/>
</dbReference>
<evidence type="ECO:0000259" key="9">
    <source>
        <dbReference type="PROSITE" id="PS50893"/>
    </source>
</evidence>
<evidence type="ECO:0000256" key="7">
    <source>
        <dbReference type="ARBA" id="ARBA00023065"/>
    </source>
</evidence>
<evidence type="ECO:0000256" key="3">
    <source>
        <dbReference type="ARBA" id="ARBA00022496"/>
    </source>
</evidence>
<dbReference type="InterPro" id="IPR027417">
    <property type="entry name" value="P-loop_NTPase"/>
</dbReference>
<proteinExistence type="predicted"/>
<dbReference type="InterPro" id="IPR017871">
    <property type="entry name" value="ABC_transporter-like_CS"/>
</dbReference>
<dbReference type="InterPro" id="IPR003439">
    <property type="entry name" value="ABC_transporter-like_ATP-bd"/>
</dbReference>
<evidence type="ECO:0000256" key="1">
    <source>
        <dbReference type="ARBA" id="ARBA00022448"/>
    </source>
</evidence>
<protein>
    <submittedName>
        <fullName evidence="10">ABC transporter ATP-binding protein</fullName>
    </submittedName>
</protein>
<dbReference type="GO" id="GO:0015408">
    <property type="term" value="F:ABC-type ferric iron transporter activity"/>
    <property type="evidence" value="ECO:0007669"/>
    <property type="project" value="InterPro"/>
</dbReference>
<dbReference type="Pfam" id="PF00005">
    <property type="entry name" value="ABC_tran"/>
    <property type="match status" value="1"/>
</dbReference>
<evidence type="ECO:0000256" key="5">
    <source>
        <dbReference type="ARBA" id="ARBA00022840"/>
    </source>
</evidence>
<dbReference type="SUPFAM" id="SSF52540">
    <property type="entry name" value="P-loop containing nucleoside triphosphate hydrolases"/>
    <property type="match status" value="1"/>
</dbReference>
<sequence>MPYLEVRKLEKKYKDFTLSASFGVDEGELLCIIGPSGSGKSTLLSLIAGLEKADDGTITLGGKDITGEKIQERNIGMVFQDFTLFPSMNVEKNIQFGMKGKKNKEEKKKLSEMLLSLVGLSGYGKRSVTSLSGGEAQRVQLARALAAEPGILLLDEPLSALDVPLRKSLRNAIRAIHDSLGLTMLYVTHDREEAFSISDSVMIMHDGKTVAMGSAEDLYLHPQDLFTAFFTGEGTTIPRSLVYEDGEGSLFFRPEHAIVTEEPVNPSDYTMHIIFSNAEIISCEFNGGSYMLGIDYKGYPLLCQSATKPRKKNVSVMILKQSILEF</sequence>
<evidence type="ECO:0000256" key="4">
    <source>
        <dbReference type="ARBA" id="ARBA00022741"/>
    </source>
</evidence>
<evidence type="ECO:0000313" key="11">
    <source>
        <dbReference type="Proteomes" id="UP000823615"/>
    </source>
</evidence>
<feature type="domain" description="ABC transporter" evidence="9">
    <location>
        <begin position="1"/>
        <end position="231"/>
    </location>
</feature>
<evidence type="ECO:0000256" key="6">
    <source>
        <dbReference type="ARBA" id="ARBA00023004"/>
    </source>
</evidence>
<name>A0A9D9H4I1_9SPIO</name>
<dbReference type="InterPro" id="IPR050093">
    <property type="entry name" value="ABC_SmlMolc_Importer"/>
</dbReference>
<keyword evidence="4" id="KW-0547">Nucleotide-binding</keyword>
<comment type="caution">
    <text evidence="10">The sequence shown here is derived from an EMBL/GenBank/DDBJ whole genome shotgun (WGS) entry which is preliminary data.</text>
</comment>
<keyword evidence="5 10" id="KW-0067">ATP-binding</keyword>
<dbReference type="PROSITE" id="PS50893">
    <property type="entry name" value="ABC_TRANSPORTER_2"/>
    <property type="match status" value="1"/>
</dbReference>
<evidence type="ECO:0000313" key="10">
    <source>
        <dbReference type="EMBL" id="MBO8436086.1"/>
    </source>
</evidence>
<keyword evidence="7" id="KW-0406">Ion transport</keyword>
<gene>
    <name evidence="10" type="ORF">IAA97_03815</name>
</gene>
<dbReference type="FunFam" id="3.40.50.300:FF:000425">
    <property type="entry name" value="Probable ABC transporter, ATP-binding subunit"/>
    <property type="match status" value="1"/>
</dbReference>
<dbReference type="InterPro" id="IPR003593">
    <property type="entry name" value="AAA+_ATPase"/>
</dbReference>
<evidence type="ECO:0000256" key="2">
    <source>
        <dbReference type="ARBA" id="ARBA00022475"/>
    </source>
</evidence>
<organism evidence="10 11">
    <name type="scientific">Candidatus Ornithospirochaeta stercoripullorum</name>
    <dbReference type="NCBI Taxonomy" id="2840899"/>
    <lineage>
        <taxon>Bacteria</taxon>
        <taxon>Pseudomonadati</taxon>
        <taxon>Spirochaetota</taxon>
        <taxon>Spirochaetia</taxon>
        <taxon>Spirochaetales</taxon>
        <taxon>Spirochaetaceae</taxon>
        <taxon>Spirochaetaceae incertae sedis</taxon>
        <taxon>Candidatus Ornithospirochaeta</taxon>
    </lineage>
</organism>
<dbReference type="PANTHER" id="PTHR42781">
    <property type="entry name" value="SPERMIDINE/PUTRESCINE IMPORT ATP-BINDING PROTEIN POTA"/>
    <property type="match status" value="1"/>
</dbReference>
<dbReference type="AlphaFoldDB" id="A0A9D9H4I1"/>
<dbReference type="Proteomes" id="UP000823615">
    <property type="component" value="Unassembled WGS sequence"/>
</dbReference>
<dbReference type="GO" id="GO:0015697">
    <property type="term" value="P:quaternary ammonium group transport"/>
    <property type="evidence" value="ECO:0007669"/>
    <property type="project" value="UniProtKB-ARBA"/>
</dbReference>
<accession>A0A9D9H4I1</accession>